<keyword evidence="3" id="KW-0238">DNA-binding</keyword>
<dbReference type="InterPro" id="IPR036390">
    <property type="entry name" value="WH_DNA-bd_sf"/>
</dbReference>
<keyword evidence="7" id="KW-1185">Reference proteome</keyword>
<evidence type="ECO:0000256" key="1">
    <source>
        <dbReference type="ARBA" id="ARBA00009437"/>
    </source>
</evidence>
<sequence length="292" mass="32570">MNTLLSMRIFCTVAELRSFTATADRFNMAHSAVSKHVAMLERRLSARLLNRTSRHVSLTEVGAQYLEQARRILESIDEMEGSVRNTAIKPSGLLKISAPPWLVNDDFVGVLAGYRRSYPDVDIDIDIDRIERNASHEYGDLDIAIRITNTPGEGMIAQHLATLTFRLVATPAYLDSRGRASKAADVDGWPLLHYSAYSNDGTVVFRSGDRVTFKPIMRSSSTALLYHAVRAGIGPAFMPSTMVERDVAEGRLEHVLPEETASPMKLYAIYPRRPYVSAKVKSFLKFLETAYA</sequence>
<reference evidence="7" key="1">
    <citation type="journal article" date="2019" name="Int. J. Syst. Evol. Microbiol.">
        <title>The Global Catalogue of Microorganisms (GCM) 10K type strain sequencing project: providing services to taxonomists for standard genome sequencing and annotation.</title>
        <authorList>
            <consortium name="The Broad Institute Genomics Platform"/>
            <consortium name="The Broad Institute Genome Sequencing Center for Infectious Disease"/>
            <person name="Wu L."/>
            <person name="Ma J."/>
        </authorList>
    </citation>
    <scope>NUCLEOTIDE SEQUENCE [LARGE SCALE GENOMIC DNA]</scope>
    <source>
        <strain evidence="7">CCUG 62982</strain>
    </source>
</reference>
<comment type="caution">
    <text evidence="6">The sequence shown here is derived from an EMBL/GenBank/DDBJ whole genome shotgun (WGS) entry which is preliminary data.</text>
</comment>
<dbReference type="Gene3D" id="3.40.190.290">
    <property type="match status" value="1"/>
</dbReference>
<dbReference type="PANTHER" id="PTHR30537:SF35">
    <property type="entry name" value="TRANSCRIPTIONAL REGULATORY PROTEIN"/>
    <property type="match status" value="1"/>
</dbReference>
<dbReference type="RefSeq" id="WP_264946457.1">
    <property type="nucleotide sequence ID" value="NZ_JAPDRA010000014.1"/>
</dbReference>
<name>A0ABW3HGY5_9SPHN</name>
<dbReference type="PANTHER" id="PTHR30537">
    <property type="entry name" value="HTH-TYPE TRANSCRIPTIONAL REGULATOR"/>
    <property type="match status" value="1"/>
</dbReference>
<evidence type="ECO:0000256" key="3">
    <source>
        <dbReference type="ARBA" id="ARBA00023125"/>
    </source>
</evidence>
<evidence type="ECO:0000313" key="7">
    <source>
        <dbReference type="Proteomes" id="UP001596977"/>
    </source>
</evidence>
<dbReference type="SUPFAM" id="SSF53850">
    <property type="entry name" value="Periplasmic binding protein-like II"/>
    <property type="match status" value="1"/>
</dbReference>
<dbReference type="InterPro" id="IPR000847">
    <property type="entry name" value="LysR_HTH_N"/>
</dbReference>
<dbReference type="SUPFAM" id="SSF46785">
    <property type="entry name" value="Winged helix' DNA-binding domain"/>
    <property type="match status" value="1"/>
</dbReference>
<dbReference type="EMBL" id="JBHTJG010000014">
    <property type="protein sequence ID" value="MFD0948564.1"/>
    <property type="molecule type" value="Genomic_DNA"/>
</dbReference>
<organism evidence="6 7">
    <name type="scientific">Sphingomonas canadensis</name>
    <dbReference type="NCBI Taxonomy" id="1219257"/>
    <lineage>
        <taxon>Bacteria</taxon>
        <taxon>Pseudomonadati</taxon>
        <taxon>Pseudomonadota</taxon>
        <taxon>Alphaproteobacteria</taxon>
        <taxon>Sphingomonadales</taxon>
        <taxon>Sphingomonadaceae</taxon>
        <taxon>Sphingomonas</taxon>
    </lineage>
</organism>
<keyword evidence="4" id="KW-0804">Transcription</keyword>
<dbReference type="Pfam" id="PF03466">
    <property type="entry name" value="LysR_substrate"/>
    <property type="match status" value="1"/>
</dbReference>
<evidence type="ECO:0000256" key="4">
    <source>
        <dbReference type="ARBA" id="ARBA00023163"/>
    </source>
</evidence>
<dbReference type="CDD" id="cd08422">
    <property type="entry name" value="PBP2_CrgA_like"/>
    <property type="match status" value="1"/>
</dbReference>
<protein>
    <submittedName>
        <fullName evidence="6">LysR family transcriptional regulator</fullName>
    </submittedName>
</protein>
<keyword evidence="2" id="KW-0805">Transcription regulation</keyword>
<accession>A0ABW3HGY5</accession>
<dbReference type="Proteomes" id="UP001596977">
    <property type="component" value="Unassembled WGS sequence"/>
</dbReference>
<evidence type="ECO:0000259" key="5">
    <source>
        <dbReference type="PROSITE" id="PS50931"/>
    </source>
</evidence>
<dbReference type="InterPro" id="IPR036388">
    <property type="entry name" value="WH-like_DNA-bd_sf"/>
</dbReference>
<feature type="domain" description="HTH lysR-type" evidence="5">
    <location>
        <begin position="1"/>
        <end position="59"/>
    </location>
</feature>
<comment type="similarity">
    <text evidence="1">Belongs to the LysR transcriptional regulatory family.</text>
</comment>
<proteinExistence type="inferred from homology"/>
<dbReference type="Gene3D" id="1.10.10.10">
    <property type="entry name" value="Winged helix-like DNA-binding domain superfamily/Winged helix DNA-binding domain"/>
    <property type="match status" value="1"/>
</dbReference>
<evidence type="ECO:0000313" key="6">
    <source>
        <dbReference type="EMBL" id="MFD0948564.1"/>
    </source>
</evidence>
<evidence type="ECO:0000256" key="2">
    <source>
        <dbReference type="ARBA" id="ARBA00023015"/>
    </source>
</evidence>
<dbReference type="InterPro" id="IPR058163">
    <property type="entry name" value="LysR-type_TF_proteobact-type"/>
</dbReference>
<gene>
    <name evidence="6" type="ORF">ACFQ1E_19655</name>
</gene>
<dbReference type="Pfam" id="PF00126">
    <property type="entry name" value="HTH_1"/>
    <property type="match status" value="1"/>
</dbReference>
<dbReference type="InterPro" id="IPR005119">
    <property type="entry name" value="LysR_subst-bd"/>
</dbReference>
<dbReference type="PROSITE" id="PS50931">
    <property type="entry name" value="HTH_LYSR"/>
    <property type="match status" value="1"/>
</dbReference>